<accession>A0A329SPS3</accession>
<dbReference type="Proteomes" id="UP000735874">
    <property type="component" value="Unassembled WGS sequence"/>
</dbReference>
<dbReference type="Proteomes" id="UP000774804">
    <property type="component" value="Unassembled WGS sequence"/>
</dbReference>
<organism evidence="6 7">
    <name type="scientific">Phytophthora cactorum</name>
    <dbReference type="NCBI Taxonomy" id="29920"/>
    <lineage>
        <taxon>Eukaryota</taxon>
        <taxon>Sar</taxon>
        <taxon>Stramenopiles</taxon>
        <taxon>Oomycota</taxon>
        <taxon>Peronosporomycetes</taxon>
        <taxon>Peronosporales</taxon>
        <taxon>Peronosporaceae</taxon>
        <taxon>Phytophthora</taxon>
    </lineage>
</organism>
<reference evidence="6 7" key="1">
    <citation type="submission" date="2018-01" db="EMBL/GenBank/DDBJ databases">
        <title>Draft genome of the strawberry crown rot pathogen Phytophthora cactorum.</title>
        <authorList>
            <person name="Armitage A.D."/>
            <person name="Lysoe E."/>
            <person name="Nellist C.F."/>
            <person name="Harrison R.J."/>
            <person name="Brurberg M.B."/>
        </authorList>
    </citation>
    <scope>NUCLEOTIDE SEQUENCE [LARGE SCALE GENOMIC DNA]</scope>
    <source>
        <strain evidence="6 7">10300</strain>
    </source>
</reference>
<evidence type="ECO:0000313" key="1">
    <source>
        <dbReference type="EMBL" id="KAG2867119.1"/>
    </source>
</evidence>
<reference evidence="5" key="3">
    <citation type="submission" date="2021-01" db="EMBL/GenBank/DDBJ databases">
        <title>Phytophthora aleatoria, a newly-described species from Pinus radiata is distinct from Phytophthora cactorum isolates based on comparative genomics.</title>
        <authorList>
            <person name="Mcdougal R."/>
            <person name="Panda P."/>
            <person name="Williams N."/>
            <person name="Studholme D.J."/>
        </authorList>
    </citation>
    <scope>NUCLEOTIDE SEQUENCE</scope>
    <source>
        <strain evidence="5">NZFS 3830</strain>
    </source>
</reference>
<comment type="caution">
    <text evidence="6">The sequence shown here is derived from an EMBL/GenBank/DDBJ whole genome shotgun (WGS) entry which is preliminary data.</text>
</comment>
<dbReference type="Proteomes" id="UP000688947">
    <property type="component" value="Unassembled WGS sequence"/>
</dbReference>
<proteinExistence type="predicted"/>
<dbReference type="AlphaFoldDB" id="A0A329SPS3"/>
<evidence type="ECO:0000313" key="5">
    <source>
        <dbReference type="EMBL" id="KAG6966678.1"/>
    </source>
</evidence>
<evidence type="ECO:0000313" key="4">
    <source>
        <dbReference type="EMBL" id="KAG3226187.1"/>
    </source>
</evidence>
<protein>
    <submittedName>
        <fullName evidence="6">Uncharacterized protein</fullName>
    </submittedName>
</protein>
<evidence type="ECO:0000313" key="2">
    <source>
        <dbReference type="EMBL" id="KAG2942052.1"/>
    </source>
</evidence>
<dbReference type="Proteomes" id="UP000251314">
    <property type="component" value="Unassembled WGS sequence"/>
</dbReference>
<dbReference type="OrthoDB" id="118748at2759"/>
<dbReference type="EMBL" id="MJFZ01000109">
    <property type="protein sequence ID" value="RAW37582.1"/>
    <property type="molecule type" value="Genomic_DNA"/>
</dbReference>
<name>A0A329SPS3_9STRA</name>
<dbReference type="EMBL" id="RCML01000130">
    <property type="protein sequence ID" value="KAG2989626.1"/>
    <property type="molecule type" value="Genomic_DNA"/>
</dbReference>
<evidence type="ECO:0000313" key="3">
    <source>
        <dbReference type="EMBL" id="KAG2989626.1"/>
    </source>
</evidence>
<dbReference type="EMBL" id="RCMG01000030">
    <property type="protein sequence ID" value="KAG2867119.1"/>
    <property type="molecule type" value="Genomic_DNA"/>
</dbReference>
<dbReference type="Proteomes" id="UP000760860">
    <property type="component" value="Unassembled WGS sequence"/>
</dbReference>
<dbReference type="VEuPathDB" id="FungiDB:PC110_g6182"/>
<keyword evidence="7" id="KW-1185">Reference proteome</keyword>
<evidence type="ECO:0000313" key="6">
    <source>
        <dbReference type="EMBL" id="RAW37582.1"/>
    </source>
</evidence>
<evidence type="ECO:0000313" key="7">
    <source>
        <dbReference type="Proteomes" id="UP000251314"/>
    </source>
</evidence>
<dbReference type="EMBL" id="JAENGZ010000166">
    <property type="protein sequence ID" value="KAG6966678.1"/>
    <property type="molecule type" value="Genomic_DNA"/>
</dbReference>
<reference evidence="1" key="2">
    <citation type="submission" date="2018-10" db="EMBL/GenBank/DDBJ databases">
        <title>Effector identification in a new, highly contiguous assembly of the strawberry crown rot pathogen Phytophthora cactorum.</title>
        <authorList>
            <person name="Armitage A.D."/>
            <person name="Nellist C.F."/>
            <person name="Bates H."/>
            <person name="Vickerstaff R.J."/>
            <person name="Harrison R.J."/>
        </authorList>
    </citation>
    <scope>NUCLEOTIDE SEQUENCE</scope>
    <source>
        <strain evidence="1">15-7</strain>
        <strain evidence="2">4032</strain>
        <strain evidence="3">P415</strain>
        <strain evidence="4">P421</strain>
    </source>
</reference>
<gene>
    <name evidence="5" type="ORF">JG687_00004705</name>
    <name evidence="6" type="ORF">PC110_g6182</name>
    <name evidence="1" type="ORF">PC113_g2257</name>
    <name evidence="2" type="ORF">PC115_g1636</name>
    <name evidence="3" type="ORF">PC118_g6057</name>
    <name evidence="4" type="ORF">PC129_g3220</name>
</gene>
<sequence>MLPSLSDRWGAKLQVLLPSNSEPASVSARRNALQELKKINAIRISTSGKGSKTRYAVEVFVDSSSSCSALSTASTEPAVRTEREQSDFKDVADELNHIQNSAHYGKRCELCSAILNWFVLGENPDAVMLMFASNERVARKLTKFLQDMLTSIKYASDDLQGSCSGQTLIPLAVHKFLFNPPEPCAAQAHATISSSI</sequence>
<dbReference type="Proteomes" id="UP000697107">
    <property type="component" value="Unassembled WGS sequence"/>
</dbReference>
<dbReference type="EMBL" id="RCMV01000064">
    <property type="protein sequence ID" value="KAG3226187.1"/>
    <property type="molecule type" value="Genomic_DNA"/>
</dbReference>
<dbReference type="EMBL" id="RCMI01000021">
    <property type="protein sequence ID" value="KAG2942052.1"/>
    <property type="molecule type" value="Genomic_DNA"/>
</dbReference>